<dbReference type="EMBL" id="BJCC01000024">
    <property type="protein sequence ID" value="GCF94837.1"/>
    <property type="molecule type" value="Genomic_DNA"/>
</dbReference>
<dbReference type="InterPro" id="IPR035472">
    <property type="entry name" value="RpiR-like_SIS"/>
</dbReference>
<evidence type="ECO:0000256" key="1">
    <source>
        <dbReference type="ARBA" id="ARBA00023015"/>
    </source>
</evidence>
<protein>
    <submittedName>
        <fullName evidence="6">HTH-type transcriptional regulator GlvR</fullName>
    </submittedName>
</protein>
<evidence type="ECO:0000313" key="7">
    <source>
        <dbReference type="Proteomes" id="UP000290567"/>
    </source>
</evidence>
<dbReference type="Proteomes" id="UP000290567">
    <property type="component" value="Unassembled WGS sequence"/>
</dbReference>
<evidence type="ECO:0000313" key="6">
    <source>
        <dbReference type="EMBL" id="GCF94837.1"/>
    </source>
</evidence>
<feature type="domain" description="SIS" evidence="5">
    <location>
        <begin position="108"/>
        <end position="250"/>
    </location>
</feature>
<reference evidence="7" key="1">
    <citation type="submission" date="2019-02" db="EMBL/GenBank/DDBJ databases">
        <title>Draft genome sequence of Enterococcus sp. Gos25-1.</title>
        <authorList>
            <person name="Tanaka N."/>
            <person name="Shiwa Y."/>
            <person name="Fujita N."/>
        </authorList>
    </citation>
    <scope>NUCLEOTIDE SEQUENCE [LARGE SCALE GENOMIC DNA]</scope>
    <source>
        <strain evidence="7">Gos25-1</strain>
    </source>
</reference>
<dbReference type="SUPFAM" id="SSF46689">
    <property type="entry name" value="Homeodomain-like"/>
    <property type="match status" value="1"/>
</dbReference>
<dbReference type="RefSeq" id="WP_146623244.1">
    <property type="nucleotide sequence ID" value="NZ_BJCC01000024.1"/>
</dbReference>
<evidence type="ECO:0000256" key="3">
    <source>
        <dbReference type="ARBA" id="ARBA00023163"/>
    </source>
</evidence>
<dbReference type="Pfam" id="PF01418">
    <property type="entry name" value="HTH_6"/>
    <property type="match status" value="1"/>
</dbReference>
<keyword evidence="2" id="KW-0238">DNA-binding</keyword>
<dbReference type="InterPro" id="IPR001347">
    <property type="entry name" value="SIS_dom"/>
</dbReference>
<dbReference type="InterPro" id="IPR036388">
    <property type="entry name" value="WH-like_DNA-bd_sf"/>
</dbReference>
<dbReference type="GO" id="GO:0097367">
    <property type="term" value="F:carbohydrate derivative binding"/>
    <property type="evidence" value="ECO:0007669"/>
    <property type="project" value="InterPro"/>
</dbReference>
<dbReference type="GO" id="GO:0003700">
    <property type="term" value="F:DNA-binding transcription factor activity"/>
    <property type="evidence" value="ECO:0007669"/>
    <property type="project" value="InterPro"/>
</dbReference>
<dbReference type="SUPFAM" id="SSF53697">
    <property type="entry name" value="SIS domain"/>
    <property type="match status" value="1"/>
</dbReference>
<feature type="domain" description="HTH rpiR-type" evidence="4">
    <location>
        <begin position="1"/>
        <end position="77"/>
    </location>
</feature>
<keyword evidence="7" id="KW-1185">Reference proteome</keyword>
<dbReference type="PANTHER" id="PTHR30514">
    <property type="entry name" value="GLUCOKINASE"/>
    <property type="match status" value="1"/>
</dbReference>
<dbReference type="InterPro" id="IPR009057">
    <property type="entry name" value="Homeodomain-like_sf"/>
</dbReference>
<evidence type="ECO:0000259" key="4">
    <source>
        <dbReference type="PROSITE" id="PS51071"/>
    </source>
</evidence>
<dbReference type="GO" id="GO:0003677">
    <property type="term" value="F:DNA binding"/>
    <property type="evidence" value="ECO:0007669"/>
    <property type="project" value="UniProtKB-KW"/>
</dbReference>
<dbReference type="InterPro" id="IPR047640">
    <property type="entry name" value="RpiR-like"/>
</dbReference>
<dbReference type="GO" id="GO:1901135">
    <property type="term" value="P:carbohydrate derivative metabolic process"/>
    <property type="evidence" value="ECO:0007669"/>
    <property type="project" value="InterPro"/>
</dbReference>
<dbReference type="InterPro" id="IPR000281">
    <property type="entry name" value="HTH_RpiR"/>
</dbReference>
<dbReference type="InterPro" id="IPR046348">
    <property type="entry name" value="SIS_dom_sf"/>
</dbReference>
<dbReference type="AlphaFoldDB" id="A0A4P5P9S6"/>
<name>A0A4P5P9S6_9ENTE</name>
<dbReference type="PANTHER" id="PTHR30514:SF1">
    <property type="entry name" value="HTH-TYPE TRANSCRIPTIONAL REGULATOR HEXR-RELATED"/>
    <property type="match status" value="1"/>
</dbReference>
<evidence type="ECO:0000256" key="2">
    <source>
        <dbReference type="ARBA" id="ARBA00023125"/>
    </source>
</evidence>
<dbReference type="PROSITE" id="PS51464">
    <property type="entry name" value="SIS"/>
    <property type="match status" value="1"/>
</dbReference>
<accession>A0A4P5P9S6</accession>
<keyword evidence="3" id="KW-0804">Transcription</keyword>
<evidence type="ECO:0000259" key="5">
    <source>
        <dbReference type="PROSITE" id="PS51464"/>
    </source>
</evidence>
<dbReference type="OrthoDB" id="1648815at2"/>
<dbReference type="CDD" id="cd05013">
    <property type="entry name" value="SIS_RpiR"/>
    <property type="match status" value="1"/>
</dbReference>
<comment type="caution">
    <text evidence="6">The sequence shown here is derived from an EMBL/GenBank/DDBJ whole genome shotgun (WGS) entry which is preliminary data.</text>
</comment>
<dbReference type="Pfam" id="PF01380">
    <property type="entry name" value="SIS"/>
    <property type="match status" value="1"/>
</dbReference>
<dbReference type="PROSITE" id="PS51071">
    <property type="entry name" value="HTH_RPIR"/>
    <property type="match status" value="1"/>
</dbReference>
<sequence>MNIEEMINEQYQYLSPTERSIAEYIANHKDELKTLSITKLAEKTTSSKASIVRLSQKLGFKGFTELKSFFMWGDKNIPEKLTYTSKASIVTSLQQTIDYLNNTKWDDIYQLIDESEKIYVMYTGVSQKNQTMEMERLFLFIGKPVLSIPADKESYEFKHFFNVLKPKDLIFIVSLSGNNQNLNDILNLLSLKRVKIISLTGHSDNLLSQRVDHRLYAASLNNTKLSEYSLQSNSLFYVVIEALVFGYLEHKNLQ</sequence>
<proteinExistence type="predicted"/>
<keyword evidence="1" id="KW-0805">Transcription regulation</keyword>
<dbReference type="Gene3D" id="3.40.50.10490">
    <property type="entry name" value="Glucose-6-phosphate isomerase like protein, domain 1"/>
    <property type="match status" value="1"/>
</dbReference>
<dbReference type="Gene3D" id="1.10.10.10">
    <property type="entry name" value="Winged helix-like DNA-binding domain superfamily/Winged helix DNA-binding domain"/>
    <property type="match status" value="1"/>
</dbReference>
<organism evidence="6 7">
    <name type="scientific">Enterococcus florum</name>
    <dbReference type="NCBI Taxonomy" id="2480627"/>
    <lineage>
        <taxon>Bacteria</taxon>
        <taxon>Bacillati</taxon>
        <taxon>Bacillota</taxon>
        <taxon>Bacilli</taxon>
        <taxon>Lactobacillales</taxon>
        <taxon>Enterococcaceae</taxon>
        <taxon>Enterococcus</taxon>
    </lineage>
</organism>
<gene>
    <name evidence="6" type="primary">glvR_3</name>
    <name evidence="6" type="ORF">NRIC_27280</name>
</gene>